<gene>
    <name evidence="1" type="ORF">AVDCRST_MAG47-281</name>
</gene>
<reference evidence="1" key="1">
    <citation type="submission" date="2020-02" db="EMBL/GenBank/DDBJ databases">
        <authorList>
            <person name="Meier V. D."/>
        </authorList>
    </citation>
    <scope>NUCLEOTIDE SEQUENCE</scope>
    <source>
        <strain evidence="1">AVDCRST_MAG47</strain>
    </source>
</reference>
<organism evidence="1">
    <name type="scientific">uncultured Nocardioidaceae bacterium</name>
    <dbReference type="NCBI Taxonomy" id="253824"/>
    <lineage>
        <taxon>Bacteria</taxon>
        <taxon>Bacillati</taxon>
        <taxon>Actinomycetota</taxon>
        <taxon>Actinomycetes</taxon>
        <taxon>Propionibacteriales</taxon>
        <taxon>Nocardioidaceae</taxon>
        <taxon>environmental samples</taxon>
    </lineage>
</organism>
<evidence type="ECO:0000313" key="1">
    <source>
        <dbReference type="EMBL" id="CAA9362026.1"/>
    </source>
</evidence>
<sequence length="245" mass="27090">MGGVDDEAYVQRLFEILSNPHPAGIDPDDPYGQADDGIDRYDGFGRDVWVESLKLVGRPHGPEAEIEFGLAVPPEPQLQGLPHRGTVGVPVEAEWRQLSGYADPAAYAPAVARAVERAARSHVERHQGRKRRTPVLPSREEQWRLLLAALSAEGVAREVAPGRIEFETSDGPVVTIVVSAAQWEVVLREHAWGDVELYVAELLGPRRADEVFVVFHEGELWRSIREKVPPVRGTAWTRPLIEPGG</sequence>
<accession>A0A6J4MN58</accession>
<dbReference type="EMBL" id="CADCUK010000018">
    <property type="protein sequence ID" value="CAA9362026.1"/>
    <property type="molecule type" value="Genomic_DNA"/>
</dbReference>
<name>A0A6J4MN58_9ACTN</name>
<dbReference type="AlphaFoldDB" id="A0A6J4MN58"/>
<proteinExistence type="predicted"/>
<protein>
    <submittedName>
        <fullName evidence="1">Uncharacterized protein</fullName>
    </submittedName>
</protein>